<proteinExistence type="predicted"/>
<dbReference type="Proteomes" id="UP000030377">
    <property type="component" value="Unassembled WGS sequence"/>
</dbReference>
<evidence type="ECO:0000313" key="2">
    <source>
        <dbReference type="Proteomes" id="UP000030377"/>
    </source>
</evidence>
<protein>
    <recommendedName>
        <fullName evidence="3">Phosphoribosyltransferase</fullName>
    </recommendedName>
</protein>
<dbReference type="EMBL" id="JRPN01000017">
    <property type="protein sequence ID" value="KGT77969.1"/>
    <property type="molecule type" value="Genomic_DNA"/>
</dbReference>
<gene>
    <name evidence="1" type="ORF">MA20_20210</name>
</gene>
<organism evidence="1 2">
    <name type="scientific">Bradyrhizobium japonicum</name>
    <dbReference type="NCBI Taxonomy" id="375"/>
    <lineage>
        <taxon>Bacteria</taxon>
        <taxon>Pseudomonadati</taxon>
        <taxon>Pseudomonadota</taxon>
        <taxon>Alphaproteobacteria</taxon>
        <taxon>Hyphomicrobiales</taxon>
        <taxon>Nitrobacteraceae</taxon>
        <taxon>Bradyrhizobium</taxon>
    </lineage>
</organism>
<evidence type="ECO:0008006" key="3">
    <source>
        <dbReference type="Google" id="ProtNLM"/>
    </source>
</evidence>
<dbReference type="AlphaFoldDB" id="A0A0A3XXC1"/>
<name>A0A0A3XXC1_BRAJP</name>
<sequence>MSAVRFQKIEDKNRADHYYITEGDECLFLYEYTAGMGYAHSETNSLILNLKKKKGAGGYAWKGRAIASCAAALGPAINPRWLAQAVLVPIPPSKIKSDPMHDDRMTQVCKAIRSEATVDVRELIVQIRSTDAVHDGNRLKPEELEANYRIDEALCGAGDPKYIGVVDDMLTAGAHFSAAKNILSKRFPSSRITGFFIARRIFSNPFGEVSLDDLLA</sequence>
<evidence type="ECO:0000313" key="1">
    <source>
        <dbReference type="EMBL" id="KGT77969.1"/>
    </source>
</evidence>
<accession>A0A0A3XXC1</accession>
<comment type="caution">
    <text evidence="1">The sequence shown here is derived from an EMBL/GenBank/DDBJ whole genome shotgun (WGS) entry which is preliminary data.</text>
</comment>
<dbReference type="RefSeq" id="WP_052435597.1">
    <property type="nucleotide sequence ID" value="NZ_JRPN01000017.1"/>
</dbReference>
<reference evidence="1 2" key="1">
    <citation type="submission" date="2014-09" db="EMBL/GenBank/DDBJ databases">
        <title>Draft genome of Bradyrhizobium japonicum Is-34.</title>
        <authorList>
            <person name="Tsurumaru H."/>
            <person name="Yamakawa T."/>
            <person name="Hashimoto S."/>
            <person name="Okizaki K."/>
            <person name="Kanesaki Y."/>
            <person name="Yoshikawa H."/>
            <person name="Yajima S."/>
        </authorList>
    </citation>
    <scope>NUCLEOTIDE SEQUENCE [LARGE SCALE GENOMIC DNA]</scope>
    <source>
        <strain evidence="1 2">Is-34</strain>
    </source>
</reference>